<keyword evidence="2" id="KW-1185">Reference proteome</keyword>
<dbReference type="InterPro" id="IPR018759">
    <property type="entry name" value="BBP2_2"/>
</dbReference>
<reference evidence="1 2" key="1">
    <citation type="submission" date="2017-04" db="EMBL/GenBank/DDBJ databases">
        <authorList>
            <person name="Afonso C.L."/>
            <person name="Miller P.J."/>
            <person name="Scott M.A."/>
            <person name="Spackman E."/>
            <person name="Goraichik I."/>
            <person name="Dimitrov K.M."/>
            <person name="Suarez D.L."/>
            <person name="Swayne D.E."/>
        </authorList>
    </citation>
    <scope>NUCLEOTIDE SEQUENCE [LARGE SCALE GENOMIC DNA]</scope>
    <source>
        <strain evidence="1 2">DSM 3385</strain>
    </source>
</reference>
<sequence>MKISCLNPICSLLIILYALTGIFLEDSHADRLTIVPHLDLEYQHDSNYFKAENGEKSVGTYIFRPGIDLGYVTAKSSLSLNYSAEVNQYSGEDNISDYDYVGHKASLAVKSQVSNRLTMAVLNDFIKTRDPASSDEFNNDVTRNKYTLNRFTPGLLYQFGDKFSLGVKFTNLRTDYSEGISEDSNENRGTFTLTYNLNHSTAVDIDYQVWDRDYEGSSSDYTSNQAMFNLKKKYKYLTFKAGAGYHAREFDHSDMNDLNAPTWVIGVKGQTGSSSDGTPKSWIDATLNQNYNDSGSGDFYYKATKFSASLGHVFMERLKMDLKGFYQFSDYDEGPRKDNKWALACRTNYAVNKVFSLAVEPGFESRQSNEAGKDYDNTYILFNINVRYDLGGKNWF</sequence>
<protein>
    <submittedName>
        <fullName evidence="1">Putative beta-barrel porin 2</fullName>
    </submittedName>
</protein>
<accession>A0A1W1Z6X2</accession>
<proteinExistence type="predicted"/>
<dbReference type="Proteomes" id="UP000192418">
    <property type="component" value="Unassembled WGS sequence"/>
</dbReference>
<evidence type="ECO:0000313" key="2">
    <source>
        <dbReference type="Proteomes" id="UP000192418"/>
    </source>
</evidence>
<gene>
    <name evidence="1" type="ORF">SAMN02746065_102111</name>
</gene>
<evidence type="ECO:0000313" key="1">
    <source>
        <dbReference type="EMBL" id="SMC44116.1"/>
    </source>
</evidence>
<dbReference type="OrthoDB" id="5418688at2"/>
<dbReference type="STRING" id="1121400.SAMN02746065_102111"/>
<organism evidence="1 2">
    <name type="scientific">Desulfocicer vacuolatum DSM 3385</name>
    <dbReference type="NCBI Taxonomy" id="1121400"/>
    <lineage>
        <taxon>Bacteria</taxon>
        <taxon>Pseudomonadati</taxon>
        <taxon>Thermodesulfobacteriota</taxon>
        <taxon>Desulfobacteria</taxon>
        <taxon>Desulfobacterales</taxon>
        <taxon>Desulfobacteraceae</taxon>
        <taxon>Desulfocicer</taxon>
    </lineage>
</organism>
<dbReference type="Pfam" id="PF10082">
    <property type="entry name" value="BBP2_2"/>
    <property type="match status" value="1"/>
</dbReference>
<name>A0A1W1Z6X2_9BACT</name>
<dbReference type="EMBL" id="FWXY01000002">
    <property type="protein sequence ID" value="SMC44116.1"/>
    <property type="molecule type" value="Genomic_DNA"/>
</dbReference>
<dbReference type="AlphaFoldDB" id="A0A1W1Z6X2"/>
<dbReference type="SUPFAM" id="SSF56935">
    <property type="entry name" value="Porins"/>
    <property type="match status" value="1"/>
</dbReference>